<gene>
    <name evidence="2" type="ORF">BU23DRAFT_448280</name>
</gene>
<evidence type="ECO:0000313" key="3">
    <source>
        <dbReference type="Proteomes" id="UP000800036"/>
    </source>
</evidence>
<evidence type="ECO:0000313" key="2">
    <source>
        <dbReference type="EMBL" id="KAF1978983.1"/>
    </source>
</evidence>
<name>A0A6A5VMP5_9PLEO</name>
<sequence length="581" mass="65106">MTGIVIVLFVYQRQPLPHWPFGLTINAYISVLAKVASAALLLPVSEALGQLKWNWFKAKGRPEKSKKMWDFELFDNASRGPWGFFILLVRTRGRSLAALGAAVTLFALAMDPFFQQVVRFPEQWRVQSTNAFIPRATTYNIYAAGQRMIDGQAAMSALTYHYFYDNGTRPVTSGNSHRIGTNIPLACPSSRCTWSQYESLSVCNRCVKNTELLEFRCRHSTLDWISTPTVAPDSSGWIYPNGTACGWWLKADEPLLMTGYTTDIFTNYTGQVLLSRSQPLYDLFTRATLSGYASKLNNTRNPPAHIVTVSGEDTQQIRLNSTPIAHECIISWCVKGMEVTLFSGAYTENVTDVTYNRTLGSDPWKRWRIVGGSGYQYELDNITHVNILGIFDDIFPSTYTITNTTDLATAVLRHNQYITKGLQSRILTYNPFLYDNITSHLDNLAVDMTDIVRSAQGSIEMVQGPALDLVSVVIVRWEWLSLPLGLLGLTFVFLIATIVRSSLEQDVGVWKTSAIATLLYGLPDDMRKKLPSVKDKGTPRSNAKQTRLKWLPGTGWRFSGASALSPSSLRAHRTPPQTDFR</sequence>
<dbReference type="OrthoDB" id="5242705at2759"/>
<dbReference type="Pfam" id="PF11374">
    <property type="entry name" value="DUF3176"/>
    <property type="match status" value="1"/>
</dbReference>
<dbReference type="AlphaFoldDB" id="A0A6A5VMP5"/>
<dbReference type="PANTHER" id="PTHR35394">
    <property type="entry name" value="DUF3176 DOMAIN-CONTAINING PROTEIN"/>
    <property type="match status" value="1"/>
</dbReference>
<protein>
    <submittedName>
        <fullName evidence="2">Uncharacterized protein</fullName>
    </submittedName>
</protein>
<keyword evidence="3" id="KW-1185">Reference proteome</keyword>
<dbReference type="Proteomes" id="UP000800036">
    <property type="component" value="Unassembled WGS sequence"/>
</dbReference>
<proteinExistence type="predicted"/>
<feature type="region of interest" description="Disordered" evidence="1">
    <location>
        <begin position="560"/>
        <end position="581"/>
    </location>
</feature>
<dbReference type="EMBL" id="ML976659">
    <property type="protein sequence ID" value="KAF1978983.1"/>
    <property type="molecule type" value="Genomic_DNA"/>
</dbReference>
<reference evidence="2" key="1">
    <citation type="journal article" date="2020" name="Stud. Mycol.">
        <title>101 Dothideomycetes genomes: a test case for predicting lifestyles and emergence of pathogens.</title>
        <authorList>
            <person name="Haridas S."/>
            <person name="Albert R."/>
            <person name="Binder M."/>
            <person name="Bloem J."/>
            <person name="Labutti K."/>
            <person name="Salamov A."/>
            <person name="Andreopoulos B."/>
            <person name="Baker S."/>
            <person name="Barry K."/>
            <person name="Bills G."/>
            <person name="Bluhm B."/>
            <person name="Cannon C."/>
            <person name="Castanera R."/>
            <person name="Culley D."/>
            <person name="Daum C."/>
            <person name="Ezra D."/>
            <person name="Gonzalez J."/>
            <person name="Henrissat B."/>
            <person name="Kuo A."/>
            <person name="Liang C."/>
            <person name="Lipzen A."/>
            <person name="Lutzoni F."/>
            <person name="Magnuson J."/>
            <person name="Mondo S."/>
            <person name="Nolan M."/>
            <person name="Ohm R."/>
            <person name="Pangilinan J."/>
            <person name="Park H.-J."/>
            <person name="Ramirez L."/>
            <person name="Alfaro M."/>
            <person name="Sun H."/>
            <person name="Tritt A."/>
            <person name="Yoshinaga Y."/>
            <person name="Zwiers L.-H."/>
            <person name="Turgeon B."/>
            <person name="Goodwin S."/>
            <person name="Spatafora J."/>
            <person name="Crous P."/>
            <person name="Grigoriev I."/>
        </authorList>
    </citation>
    <scope>NUCLEOTIDE SEQUENCE</scope>
    <source>
        <strain evidence="2">CBS 107.79</strain>
    </source>
</reference>
<evidence type="ECO:0000256" key="1">
    <source>
        <dbReference type="SAM" id="MobiDB-lite"/>
    </source>
</evidence>
<dbReference type="InterPro" id="IPR021514">
    <property type="entry name" value="DUF3176"/>
</dbReference>
<accession>A0A6A5VMP5</accession>
<organism evidence="2 3">
    <name type="scientific">Bimuria novae-zelandiae CBS 107.79</name>
    <dbReference type="NCBI Taxonomy" id="1447943"/>
    <lineage>
        <taxon>Eukaryota</taxon>
        <taxon>Fungi</taxon>
        <taxon>Dikarya</taxon>
        <taxon>Ascomycota</taxon>
        <taxon>Pezizomycotina</taxon>
        <taxon>Dothideomycetes</taxon>
        <taxon>Pleosporomycetidae</taxon>
        <taxon>Pleosporales</taxon>
        <taxon>Massarineae</taxon>
        <taxon>Didymosphaeriaceae</taxon>
        <taxon>Bimuria</taxon>
    </lineage>
</organism>
<dbReference type="PANTHER" id="PTHR35394:SF5">
    <property type="entry name" value="DUF3176 DOMAIN-CONTAINING PROTEIN"/>
    <property type="match status" value="1"/>
</dbReference>